<name>A0ABN2H0B2_9ACTN</name>
<feature type="compositionally biased region" description="Pro residues" evidence="1">
    <location>
        <begin position="10"/>
        <end position="34"/>
    </location>
</feature>
<evidence type="ECO:0000313" key="4">
    <source>
        <dbReference type="Proteomes" id="UP001500064"/>
    </source>
</evidence>
<organism evidence="3 4">
    <name type="scientific">Nonomuraea maheshkhaliensis</name>
    <dbReference type="NCBI Taxonomy" id="419590"/>
    <lineage>
        <taxon>Bacteria</taxon>
        <taxon>Bacillati</taxon>
        <taxon>Actinomycetota</taxon>
        <taxon>Actinomycetes</taxon>
        <taxon>Streptosporangiales</taxon>
        <taxon>Streptosporangiaceae</taxon>
        <taxon>Nonomuraea</taxon>
    </lineage>
</organism>
<reference evidence="3 4" key="1">
    <citation type="journal article" date="2019" name="Int. J. Syst. Evol. Microbiol.">
        <title>The Global Catalogue of Microorganisms (GCM) 10K type strain sequencing project: providing services to taxonomists for standard genome sequencing and annotation.</title>
        <authorList>
            <consortium name="The Broad Institute Genomics Platform"/>
            <consortium name="The Broad Institute Genome Sequencing Center for Infectious Disease"/>
            <person name="Wu L."/>
            <person name="Ma J."/>
        </authorList>
    </citation>
    <scope>NUCLEOTIDE SEQUENCE [LARGE SCALE GENOMIC DNA]</scope>
    <source>
        <strain evidence="3 4">JCM 13929</strain>
    </source>
</reference>
<feature type="region of interest" description="Disordered" evidence="1">
    <location>
        <begin position="1"/>
        <end position="127"/>
    </location>
</feature>
<feature type="compositionally biased region" description="Pro residues" evidence="1">
    <location>
        <begin position="44"/>
        <end position="60"/>
    </location>
</feature>
<feature type="compositionally biased region" description="Pro residues" evidence="1">
    <location>
        <begin position="95"/>
        <end position="107"/>
    </location>
</feature>
<proteinExistence type="predicted"/>
<feature type="transmembrane region" description="Helical" evidence="2">
    <location>
        <begin position="135"/>
        <end position="160"/>
    </location>
</feature>
<evidence type="ECO:0000256" key="2">
    <source>
        <dbReference type="SAM" id="Phobius"/>
    </source>
</evidence>
<dbReference type="Proteomes" id="UP001500064">
    <property type="component" value="Unassembled WGS sequence"/>
</dbReference>
<dbReference type="RefSeq" id="WP_346113177.1">
    <property type="nucleotide sequence ID" value="NZ_BAAAMU010000118.1"/>
</dbReference>
<comment type="caution">
    <text evidence="3">The sequence shown here is derived from an EMBL/GenBank/DDBJ whole genome shotgun (WGS) entry which is preliminary data.</text>
</comment>
<feature type="compositionally biased region" description="Pro residues" evidence="1">
    <location>
        <begin position="117"/>
        <end position="127"/>
    </location>
</feature>
<protein>
    <submittedName>
        <fullName evidence="3">Uncharacterized protein</fullName>
    </submittedName>
</protein>
<keyword evidence="4" id="KW-1185">Reference proteome</keyword>
<keyword evidence="2" id="KW-0812">Transmembrane</keyword>
<keyword evidence="2" id="KW-0472">Membrane</keyword>
<gene>
    <name evidence="3" type="ORF">GCM10009733_090800</name>
</gene>
<evidence type="ECO:0000256" key="1">
    <source>
        <dbReference type="SAM" id="MobiDB-lite"/>
    </source>
</evidence>
<keyword evidence="2" id="KW-1133">Transmembrane helix</keyword>
<evidence type="ECO:0000313" key="3">
    <source>
        <dbReference type="EMBL" id="GAA1679830.1"/>
    </source>
</evidence>
<dbReference type="EMBL" id="BAAAMU010000118">
    <property type="protein sequence ID" value="GAA1679830.1"/>
    <property type="molecule type" value="Genomic_DNA"/>
</dbReference>
<sequence length="600" mass="63146">MNPGSEFEPPTTPYQPPGGPSQPPNSPYQPPGGQPPYSGGQPHSPYPGGQPPHSPYPAPGGQPQDAAYRTPGGSYPPGGQYPPPGGQYPQQAGQYPPPGSPYQPPGHPYDGPGMAPTLPPTVPPTPGPPRRARAVWLMPTLAAALVVLVAAGGVGAYFLYGKVTGASAPPTAAPSSPAGTAPAAAAPDVCGMLPPDEADRLVPGATVAKRSRESDYTIDFICNWINQRISYGEYWRSREIDVRIEQHKGEGAKTGRAMAQNSYEIEYRGGKFGATATPSLDPDEKQYISPVKDIPDVGDDAFAQYTWRRDGKLLWYAYGTAHARVGDMTIEVKFQAGQQRKDSQILSNESTQAVTEENAIREVSGLAGHFAKGVAAWQARNPGVLAQAGKSAEATVSPSAEPTPSPTVLASFPADCGAVTDTATRLVPEPTTRARGTQAGADNQTECRWLNLDVPGGDGEKKIRSALITVHRFTNRAGAVDETAAKSYYASGYGRAKTTAGSSLGNIRWGPLSEAEGLGDQAYQQYVQTRNGEVAAASGSIVIREGAVVVRVDYSGHRRPEGEATNSPKVELMPEKEAMPGALTLAKAYLQALADRPAGD</sequence>
<accession>A0ABN2H0B2</accession>